<feature type="compositionally biased region" description="Low complexity" evidence="1">
    <location>
        <begin position="30"/>
        <end position="46"/>
    </location>
</feature>
<sequence length="71" mass="7454">MTDSSSCAAAPSQEGPPSPRASCRTPTIISRGAAARSSGRALPGGRRCPEGRSEWTEMQRSTLEDASVNVY</sequence>
<evidence type="ECO:0000313" key="2">
    <source>
        <dbReference type="EMBL" id="KAK9932225.1"/>
    </source>
</evidence>
<reference evidence="2 3" key="1">
    <citation type="journal article" date="2023" name="G3 (Bethesda)">
        <title>A chromosome-length genome assembly and annotation of blackberry (Rubus argutus, cv. 'Hillquist').</title>
        <authorList>
            <person name="Bruna T."/>
            <person name="Aryal R."/>
            <person name="Dudchenko O."/>
            <person name="Sargent D.J."/>
            <person name="Mead D."/>
            <person name="Buti M."/>
            <person name="Cavallini A."/>
            <person name="Hytonen T."/>
            <person name="Andres J."/>
            <person name="Pham M."/>
            <person name="Weisz D."/>
            <person name="Mascagni F."/>
            <person name="Usai G."/>
            <person name="Natali L."/>
            <person name="Bassil N."/>
            <person name="Fernandez G.E."/>
            <person name="Lomsadze A."/>
            <person name="Armour M."/>
            <person name="Olukolu B."/>
            <person name="Poorten T."/>
            <person name="Britton C."/>
            <person name="Davik J."/>
            <person name="Ashrafi H."/>
            <person name="Aiden E.L."/>
            <person name="Borodovsky M."/>
            <person name="Worthington M."/>
        </authorList>
    </citation>
    <scope>NUCLEOTIDE SEQUENCE [LARGE SCALE GENOMIC DNA]</scope>
    <source>
        <strain evidence="2">PI 553951</strain>
    </source>
</reference>
<gene>
    <name evidence="2" type="ORF">M0R45_019471</name>
</gene>
<keyword evidence="3" id="KW-1185">Reference proteome</keyword>
<protein>
    <submittedName>
        <fullName evidence="2">Uncharacterized protein</fullName>
    </submittedName>
</protein>
<dbReference type="EMBL" id="JBEDUW010000004">
    <property type="protein sequence ID" value="KAK9932225.1"/>
    <property type="molecule type" value="Genomic_DNA"/>
</dbReference>
<dbReference type="AlphaFoldDB" id="A0AAW1X5Y7"/>
<feature type="region of interest" description="Disordered" evidence="1">
    <location>
        <begin position="1"/>
        <end position="71"/>
    </location>
</feature>
<comment type="caution">
    <text evidence="2">The sequence shown here is derived from an EMBL/GenBank/DDBJ whole genome shotgun (WGS) entry which is preliminary data.</text>
</comment>
<organism evidence="2 3">
    <name type="scientific">Rubus argutus</name>
    <name type="common">Southern blackberry</name>
    <dbReference type="NCBI Taxonomy" id="59490"/>
    <lineage>
        <taxon>Eukaryota</taxon>
        <taxon>Viridiplantae</taxon>
        <taxon>Streptophyta</taxon>
        <taxon>Embryophyta</taxon>
        <taxon>Tracheophyta</taxon>
        <taxon>Spermatophyta</taxon>
        <taxon>Magnoliopsida</taxon>
        <taxon>eudicotyledons</taxon>
        <taxon>Gunneridae</taxon>
        <taxon>Pentapetalae</taxon>
        <taxon>rosids</taxon>
        <taxon>fabids</taxon>
        <taxon>Rosales</taxon>
        <taxon>Rosaceae</taxon>
        <taxon>Rosoideae</taxon>
        <taxon>Rosoideae incertae sedis</taxon>
        <taxon>Rubus</taxon>
    </lineage>
</organism>
<evidence type="ECO:0000256" key="1">
    <source>
        <dbReference type="SAM" id="MobiDB-lite"/>
    </source>
</evidence>
<accession>A0AAW1X5Y7</accession>
<dbReference type="Proteomes" id="UP001457282">
    <property type="component" value="Unassembled WGS sequence"/>
</dbReference>
<proteinExistence type="predicted"/>
<evidence type="ECO:0000313" key="3">
    <source>
        <dbReference type="Proteomes" id="UP001457282"/>
    </source>
</evidence>
<name>A0AAW1X5Y7_RUBAR</name>
<feature type="compositionally biased region" description="Basic and acidic residues" evidence="1">
    <location>
        <begin position="47"/>
        <end position="57"/>
    </location>
</feature>